<keyword evidence="4" id="KW-1185">Reference proteome</keyword>
<feature type="transmembrane region" description="Helical" evidence="1">
    <location>
        <begin position="185"/>
        <end position="207"/>
    </location>
</feature>
<dbReference type="PANTHER" id="PTHR40465:SF1">
    <property type="entry name" value="DUF6534 DOMAIN-CONTAINING PROTEIN"/>
    <property type="match status" value="1"/>
</dbReference>
<keyword evidence="1" id="KW-0472">Membrane</keyword>
<reference evidence="4" key="1">
    <citation type="journal article" date="2012" name="Science">
        <title>The Paleozoic origin of enzymatic lignin decomposition reconstructed from 31 fungal genomes.</title>
        <authorList>
            <person name="Floudas D."/>
            <person name="Binder M."/>
            <person name="Riley R."/>
            <person name="Barry K."/>
            <person name="Blanchette R.A."/>
            <person name="Henrissat B."/>
            <person name="Martinez A.T."/>
            <person name="Otillar R."/>
            <person name="Spatafora J.W."/>
            <person name="Yadav J.S."/>
            <person name="Aerts A."/>
            <person name="Benoit I."/>
            <person name="Boyd A."/>
            <person name="Carlson A."/>
            <person name="Copeland A."/>
            <person name="Coutinho P.M."/>
            <person name="de Vries R.P."/>
            <person name="Ferreira P."/>
            <person name="Findley K."/>
            <person name="Foster B."/>
            <person name="Gaskell J."/>
            <person name="Glotzer D."/>
            <person name="Gorecki P."/>
            <person name="Heitman J."/>
            <person name="Hesse C."/>
            <person name="Hori C."/>
            <person name="Igarashi K."/>
            <person name="Jurgens J.A."/>
            <person name="Kallen N."/>
            <person name="Kersten P."/>
            <person name="Kohler A."/>
            <person name="Kuees U."/>
            <person name="Kumar T.K.A."/>
            <person name="Kuo A."/>
            <person name="LaButti K."/>
            <person name="Larrondo L.F."/>
            <person name="Lindquist E."/>
            <person name="Ling A."/>
            <person name="Lombard V."/>
            <person name="Lucas S."/>
            <person name="Lundell T."/>
            <person name="Martin R."/>
            <person name="McLaughlin D.J."/>
            <person name="Morgenstern I."/>
            <person name="Morin E."/>
            <person name="Murat C."/>
            <person name="Nagy L.G."/>
            <person name="Nolan M."/>
            <person name="Ohm R.A."/>
            <person name="Patyshakuliyeva A."/>
            <person name="Rokas A."/>
            <person name="Ruiz-Duenas F.J."/>
            <person name="Sabat G."/>
            <person name="Salamov A."/>
            <person name="Samejima M."/>
            <person name="Schmutz J."/>
            <person name="Slot J.C."/>
            <person name="St John F."/>
            <person name="Stenlid J."/>
            <person name="Sun H."/>
            <person name="Sun S."/>
            <person name="Syed K."/>
            <person name="Tsang A."/>
            <person name="Wiebenga A."/>
            <person name="Young D."/>
            <person name="Pisabarro A."/>
            <person name="Eastwood D.C."/>
            <person name="Martin F."/>
            <person name="Cullen D."/>
            <person name="Grigoriev I.V."/>
            <person name="Hibbett D.S."/>
        </authorList>
    </citation>
    <scope>NUCLEOTIDE SEQUENCE [LARGE SCALE GENOMIC DNA]</scope>
    <source>
        <strain evidence="4">RWD-64-598 SS2</strain>
    </source>
</reference>
<dbReference type="EMBL" id="JH711583">
    <property type="protein sequence ID" value="EIW77970.1"/>
    <property type="molecule type" value="Genomic_DNA"/>
</dbReference>
<dbReference type="Pfam" id="PF20152">
    <property type="entry name" value="DUF6534"/>
    <property type="match status" value="1"/>
</dbReference>
<gene>
    <name evidence="3" type="ORF">CONPUDRAFT_75718</name>
</gene>
<accession>A0A5M3MGB5</accession>
<feature type="transmembrane region" description="Helical" evidence="1">
    <location>
        <begin position="138"/>
        <end position="164"/>
    </location>
</feature>
<dbReference type="InterPro" id="IPR045339">
    <property type="entry name" value="DUF6534"/>
</dbReference>
<evidence type="ECO:0000259" key="2">
    <source>
        <dbReference type="Pfam" id="PF20152"/>
    </source>
</evidence>
<feature type="transmembrane region" description="Helical" evidence="1">
    <location>
        <begin position="20"/>
        <end position="42"/>
    </location>
</feature>
<dbReference type="GeneID" id="19209408"/>
<keyword evidence="1" id="KW-0812">Transmembrane</keyword>
<dbReference type="KEGG" id="cput:CONPUDRAFT_75718"/>
<evidence type="ECO:0000313" key="3">
    <source>
        <dbReference type="EMBL" id="EIW77970.1"/>
    </source>
</evidence>
<feature type="transmembrane region" description="Helical" evidence="1">
    <location>
        <begin position="213"/>
        <end position="233"/>
    </location>
</feature>
<organism evidence="3 4">
    <name type="scientific">Coniophora puteana (strain RWD-64-598)</name>
    <name type="common">Brown rot fungus</name>
    <dbReference type="NCBI Taxonomy" id="741705"/>
    <lineage>
        <taxon>Eukaryota</taxon>
        <taxon>Fungi</taxon>
        <taxon>Dikarya</taxon>
        <taxon>Basidiomycota</taxon>
        <taxon>Agaricomycotina</taxon>
        <taxon>Agaricomycetes</taxon>
        <taxon>Agaricomycetidae</taxon>
        <taxon>Boletales</taxon>
        <taxon>Coniophorineae</taxon>
        <taxon>Coniophoraceae</taxon>
        <taxon>Coniophora</taxon>
    </lineage>
</organism>
<name>A0A5M3MGB5_CONPW</name>
<comment type="caution">
    <text evidence="3">The sequence shown here is derived from an EMBL/GenBank/DDBJ whole genome shotgun (WGS) entry which is preliminary data.</text>
</comment>
<dbReference type="RefSeq" id="XP_007771909.1">
    <property type="nucleotide sequence ID" value="XM_007773719.1"/>
</dbReference>
<keyword evidence="1" id="KW-1133">Transmembrane helix</keyword>
<feature type="transmembrane region" description="Helical" evidence="1">
    <location>
        <begin position="48"/>
        <end position="76"/>
    </location>
</feature>
<feature type="domain" description="DUF6534" evidence="2">
    <location>
        <begin position="154"/>
        <end position="237"/>
    </location>
</feature>
<evidence type="ECO:0000313" key="4">
    <source>
        <dbReference type="Proteomes" id="UP000053558"/>
    </source>
</evidence>
<dbReference type="AlphaFoldDB" id="A0A5M3MGB5"/>
<proteinExistence type="predicted"/>
<dbReference type="PANTHER" id="PTHR40465">
    <property type="entry name" value="CHROMOSOME 1, WHOLE GENOME SHOTGUN SEQUENCE"/>
    <property type="match status" value="1"/>
</dbReference>
<feature type="transmembrane region" description="Helical" evidence="1">
    <location>
        <begin position="97"/>
        <end position="118"/>
    </location>
</feature>
<sequence>MSTLGAQISTINGPLEVGTLASAILLGLTHVPCSVVDILYFFCNAWSLWMLTIMFTLVRPQLNAVVILTATLNILIQPLRDMIFEGFYAYRLWRLSHSLVLPAIIAITTATSTALNLYTAYGSLVYGSLSSGDEWHGGIWTIMVIDGCDIAGSLFITGGTAWYLRRSKTWALRGTARRIDKLIMWTFEIGLPPSICRIAELVFVLGYRQTEALWLGPFTIVGGVQANCLLAAINTRMMWCKDTTRIHIFPTNATSELPLAEVRYSRWIY</sequence>
<protein>
    <recommendedName>
        <fullName evidence="2">DUF6534 domain-containing protein</fullName>
    </recommendedName>
</protein>
<dbReference type="Proteomes" id="UP000053558">
    <property type="component" value="Unassembled WGS sequence"/>
</dbReference>
<evidence type="ECO:0000256" key="1">
    <source>
        <dbReference type="SAM" id="Phobius"/>
    </source>
</evidence>